<gene>
    <name evidence="17" type="ORF">SNE40_016234</name>
</gene>
<sequence>MASHGSQQMSSMVPSTSTLSMREKSHLKRRINRQHNCNFRAGYIEVNEEYLHKTGIRGRKRYLLYCVVAMLIIVALLNALVTAGLIYFLGITHLGIDSLEFLPAKGLLRVFGEAEVHKIKMFDSRIGGRYEQDLQVAGMEGPIVIQAPLENGTRVVMFDEKISITTDSFQVSSNINGELFLSTSRKSTYPMKKSNNLHAESVQAKIVRSGSKYPDLVIESYNKMKIMGSEGVNINSQKGIVLAPEHAVILNTTAGSITLQAGQALYLNNQIPLVPTYQMDQSQNNIGIQSNPSNQSDIYNITGQPQPSRDINPSDQAYKLCSCLSSGRIFSIKVTQTGIGCNNDMLMLMCVDHGSFFNVYM</sequence>
<feature type="transmembrane region" description="Helical" evidence="16">
    <location>
        <begin position="62"/>
        <end position="89"/>
    </location>
</feature>
<dbReference type="PANTHER" id="PTHR21142:SF2">
    <property type="entry name" value="BETA-SARCOGLYCAN"/>
    <property type="match status" value="1"/>
</dbReference>
<evidence type="ECO:0000256" key="12">
    <source>
        <dbReference type="ARBA" id="ARBA00023157"/>
    </source>
</evidence>
<keyword evidence="9" id="KW-0735">Signal-anchor</keyword>
<dbReference type="EMBL" id="JAZGQO010000011">
    <property type="protein sequence ID" value="KAK6172615.1"/>
    <property type="molecule type" value="Genomic_DNA"/>
</dbReference>
<evidence type="ECO:0000256" key="9">
    <source>
        <dbReference type="ARBA" id="ARBA00022968"/>
    </source>
</evidence>
<dbReference type="GO" id="GO:0007517">
    <property type="term" value="P:muscle organ development"/>
    <property type="evidence" value="ECO:0007669"/>
    <property type="project" value="InterPro"/>
</dbReference>
<protein>
    <recommendedName>
        <fullName evidence="5">Beta-sarcoglycan</fullName>
    </recommendedName>
</protein>
<evidence type="ECO:0000256" key="15">
    <source>
        <dbReference type="ARBA" id="ARBA00026041"/>
    </source>
</evidence>
<evidence type="ECO:0000256" key="4">
    <source>
        <dbReference type="ARBA" id="ARBA00007574"/>
    </source>
</evidence>
<dbReference type="GO" id="GO:0016012">
    <property type="term" value="C:sarcoglycan complex"/>
    <property type="evidence" value="ECO:0007669"/>
    <property type="project" value="InterPro"/>
</dbReference>
<dbReference type="GO" id="GO:0005856">
    <property type="term" value="C:cytoskeleton"/>
    <property type="evidence" value="ECO:0007669"/>
    <property type="project" value="UniProtKB-SubCell"/>
</dbReference>
<comment type="function">
    <text evidence="1">Component of the sarcoglycan complex, a subcomplex of the dystrophin-glycoprotein complex which forms a link between the F-actin cytoskeleton and the extracellular matrix.</text>
</comment>
<accession>A0AAN8J9J9</accession>
<comment type="subunit">
    <text evidence="15">Cross-link to form 2 major subcomplexes: one consisting of SGCB, SGCD and SGCG and the other consisting of SGCB and SGCD. The association between SGCB and SGCG is particularly strong while SGCA is loosely associated with the other sarcoglycans.</text>
</comment>
<evidence type="ECO:0000256" key="7">
    <source>
        <dbReference type="ARBA" id="ARBA00022490"/>
    </source>
</evidence>
<evidence type="ECO:0000256" key="3">
    <source>
        <dbReference type="ARBA" id="ARBA00004274"/>
    </source>
</evidence>
<dbReference type="InterPro" id="IPR027659">
    <property type="entry name" value="Sgcb"/>
</dbReference>
<keyword evidence="8 16" id="KW-0812">Transmembrane</keyword>
<keyword evidence="18" id="KW-1185">Reference proteome</keyword>
<keyword evidence="11 16" id="KW-0472">Membrane</keyword>
<evidence type="ECO:0000256" key="5">
    <source>
        <dbReference type="ARBA" id="ARBA00015329"/>
    </source>
</evidence>
<dbReference type="AlphaFoldDB" id="A0AAN8J9J9"/>
<evidence type="ECO:0000256" key="16">
    <source>
        <dbReference type="SAM" id="Phobius"/>
    </source>
</evidence>
<keyword evidence="10 16" id="KW-1133">Transmembrane helix</keyword>
<dbReference type="Proteomes" id="UP001347796">
    <property type="component" value="Unassembled WGS sequence"/>
</dbReference>
<dbReference type="PANTHER" id="PTHR21142">
    <property type="entry name" value="SARCOGLYCANS"/>
    <property type="match status" value="1"/>
</dbReference>
<keyword evidence="12" id="KW-1015">Disulfide bond</keyword>
<keyword evidence="6" id="KW-1003">Cell membrane</keyword>
<dbReference type="Pfam" id="PF04790">
    <property type="entry name" value="Sarcoglycan_1"/>
    <property type="match status" value="1"/>
</dbReference>
<keyword evidence="7" id="KW-0963">Cytoplasm</keyword>
<organism evidence="17 18">
    <name type="scientific">Patella caerulea</name>
    <name type="common">Rayed Mediterranean limpet</name>
    <dbReference type="NCBI Taxonomy" id="87958"/>
    <lineage>
        <taxon>Eukaryota</taxon>
        <taxon>Metazoa</taxon>
        <taxon>Spiralia</taxon>
        <taxon>Lophotrochozoa</taxon>
        <taxon>Mollusca</taxon>
        <taxon>Gastropoda</taxon>
        <taxon>Patellogastropoda</taxon>
        <taxon>Patelloidea</taxon>
        <taxon>Patellidae</taxon>
        <taxon>Patella</taxon>
    </lineage>
</organism>
<evidence type="ECO:0000313" key="18">
    <source>
        <dbReference type="Proteomes" id="UP001347796"/>
    </source>
</evidence>
<evidence type="ECO:0000256" key="6">
    <source>
        <dbReference type="ARBA" id="ARBA00022475"/>
    </source>
</evidence>
<comment type="subcellular location">
    <subcellularLocation>
        <location evidence="3">Cell membrane</location>
        <location evidence="3">Sarcolemma</location>
        <topology evidence="3">Single-pass type II membrane protein</topology>
    </subcellularLocation>
    <subcellularLocation>
        <location evidence="2">Cytoplasm</location>
        <location evidence="2">Cytoskeleton</location>
    </subcellularLocation>
</comment>
<proteinExistence type="inferred from homology"/>
<keyword evidence="14" id="KW-0206">Cytoskeleton</keyword>
<dbReference type="GO" id="GO:0042383">
    <property type="term" value="C:sarcolemma"/>
    <property type="evidence" value="ECO:0007669"/>
    <property type="project" value="UniProtKB-SubCell"/>
</dbReference>
<evidence type="ECO:0000256" key="8">
    <source>
        <dbReference type="ARBA" id="ARBA00022692"/>
    </source>
</evidence>
<keyword evidence="13" id="KW-0325">Glycoprotein</keyword>
<comment type="similarity">
    <text evidence="4">Belongs to the sarcoglycan beta/delta/gamma/zeta family.</text>
</comment>
<evidence type="ECO:0000256" key="2">
    <source>
        <dbReference type="ARBA" id="ARBA00004245"/>
    </source>
</evidence>
<reference evidence="17 18" key="1">
    <citation type="submission" date="2024-01" db="EMBL/GenBank/DDBJ databases">
        <title>The genome of the rayed Mediterranean limpet Patella caerulea (Linnaeus, 1758).</title>
        <authorList>
            <person name="Anh-Thu Weber A."/>
            <person name="Halstead-Nussloch G."/>
        </authorList>
    </citation>
    <scope>NUCLEOTIDE SEQUENCE [LARGE SCALE GENOMIC DNA]</scope>
    <source>
        <strain evidence="17">AATW-2023a</strain>
        <tissue evidence="17">Whole specimen</tissue>
    </source>
</reference>
<comment type="caution">
    <text evidence="17">The sequence shown here is derived from an EMBL/GenBank/DDBJ whole genome shotgun (WGS) entry which is preliminary data.</text>
</comment>
<evidence type="ECO:0000256" key="10">
    <source>
        <dbReference type="ARBA" id="ARBA00022989"/>
    </source>
</evidence>
<evidence type="ECO:0000256" key="11">
    <source>
        <dbReference type="ARBA" id="ARBA00023136"/>
    </source>
</evidence>
<evidence type="ECO:0000256" key="14">
    <source>
        <dbReference type="ARBA" id="ARBA00023212"/>
    </source>
</evidence>
<evidence type="ECO:0000313" key="17">
    <source>
        <dbReference type="EMBL" id="KAK6172615.1"/>
    </source>
</evidence>
<evidence type="ECO:0000256" key="13">
    <source>
        <dbReference type="ARBA" id="ARBA00023180"/>
    </source>
</evidence>
<evidence type="ECO:0000256" key="1">
    <source>
        <dbReference type="ARBA" id="ARBA00002860"/>
    </source>
</evidence>
<name>A0AAN8J9J9_PATCE</name>
<dbReference type="InterPro" id="IPR006875">
    <property type="entry name" value="Sarcoglycan"/>
</dbReference>